<dbReference type="InterPro" id="IPR013750">
    <property type="entry name" value="GHMP_kinase_C_dom"/>
</dbReference>
<dbReference type="Proteomes" id="UP000480178">
    <property type="component" value="Chromosome"/>
</dbReference>
<feature type="site" description="Transition state stabilizer" evidence="11">
    <location>
        <position position="33"/>
    </location>
</feature>
<feature type="binding site" evidence="11">
    <location>
        <begin position="126"/>
        <end position="132"/>
    </location>
    <ligand>
        <name>ATP</name>
        <dbReference type="ChEBI" id="CHEBI:30616"/>
    </ligand>
</feature>
<dbReference type="GO" id="GO:0005524">
    <property type="term" value="F:ATP binding"/>
    <property type="evidence" value="ECO:0007669"/>
    <property type="project" value="UniProtKB-UniRule"/>
</dbReference>
<comment type="subcellular location">
    <subcellularLocation>
        <location evidence="11">Cytoplasm</location>
    </subcellularLocation>
</comment>
<feature type="binding site" evidence="11">
    <location>
        <position position="164"/>
    </location>
    <ligand>
        <name>Mg(2+)</name>
        <dbReference type="ChEBI" id="CHEBI:18420"/>
    </ligand>
</feature>
<dbReference type="InterPro" id="IPR014721">
    <property type="entry name" value="Ribsml_uS5_D2-typ_fold_subgr"/>
</dbReference>
<dbReference type="PANTHER" id="PTHR10457:SF7">
    <property type="entry name" value="GALACTOKINASE-RELATED"/>
    <property type="match status" value="1"/>
</dbReference>
<keyword evidence="4 11" id="KW-0479">Metal-binding</keyword>
<evidence type="ECO:0000313" key="17">
    <source>
        <dbReference type="Proteomes" id="UP000480178"/>
    </source>
</evidence>
<dbReference type="EMBL" id="CP048222">
    <property type="protein sequence ID" value="QHT70986.1"/>
    <property type="molecule type" value="Genomic_DNA"/>
</dbReference>
<feature type="domain" description="Galactokinase N-terminal" evidence="15">
    <location>
        <begin position="16"/>
        <end position="63"/>
    </location>
</feature>
<evidence type="ECO:0000259" key="13">
    <source>
        <dbReference type="Pfam" id="PF00288"/>
    </source>
</evidence>
<dbReference type="SUPFAM" id="SSF55060">
    <property type="entry name" value="GHMP Kinase, C-terminal domain"/>
    <property type="match status" value="1"/>
</dbReference>
<dbReference type="InterPro" id="IPR019741">
    <property type="entry name" value="Galactokinase_CS"/>
</dbReference>
<evidence type="ECO:0000256" key="3">
    <source>
        <dbReference type="ARBA" id="ARBA00022679"/>
    </source>
</evidence>
<evidence type="ECO:0000313" key="16">
    <source>
        <dbReference type="EMBL" id="QHT70986.1"/>
    </source>
</evidence>
<organism evidence="16 17">
    <name type="scientific">Rhodocytophaga rosea</name>
    <dbReference type="NCBI Taxonomy" id="2704465"/>
    <lineage>
        <taxon>Bacteria</taxon>
        <taxon>Pseudomonadati</taxon>
        <taxon>Bacteroidota</taxon>
        <taxon>Cytophagia</taxon>
        <taxon>Cytophagales</taxon>
        <taxon>Rhodocytophagaceae</taxon>
        <taxon>Rhodocytophaga</taxon>
    </lineage>
</organism>
<evidence type="ECO:0000256" key="1">
    <source>
        <dbReference type="ARBA" id="ARBA00006566"/>
    </source>
</evidence>
<dbReference type="PROSITE" id="PS00106">
    <property type="entry name" value="GALACTOKINASE"/>
    <property type="match status" value="1"/>
</dbReference>
<dbReference type="PROSITE" id="PS00627">
    <property type="entry name" value="GHMP_KINASES_ATP"/>
    <property type="match status" value="1"/>
</dbReference>
<evidence type="ECO:0000256" key="2">
    <source>
        <dbReference type="ARBA" id="ARBA00022490"/>
    </source>
</evidence>
<keyword evidence="9 11" id="KW-0299">Galactose metabolism</keyword>
<dbReference type="KEGG" id="rhoz:GXP67_32230"/>
<keyword evidence="7 11" id="KW-0067">ATP-binding</keyword>
<dbReference type="InterPro" id="IPR020568">
    <property type="entry name" value="Ribosomal_Su5_D2-typ_SF"/>
</dbReference>
<keyword evidence="10 11" id="KW-0119">Carbohydrate metabolism</keyword>
<evidence type="ECO:0000256" key="7">
    <source>
        <dbReference type="ARBA" id="ARBA00022840"/>
    </source>
</evidence>
<evidence type="ECO:0000256" key="11">
    <source>
        <dbReference type="HAMAP-Rule" id="MF_00246"/>
    </source>
</evidence>
<feature type="domain" description="GHMP kinase N-terminal" evidence="13">
    <location>
        <begin position="96"/>
        <end position="184"/>
    </location>
</feature>
<dbReference type="InterPro" id="IPR006206">
    <property type="entry name" value="Mevalonate/galactokinase"/>
</dbReference>
<gene>
    <name evidence="11" type="primary">galK</name>
    <name evidence="16" type="ORF">GXP67_32230</name>
</gene>
<evidence type="ECO:0000256" key="10">
    <source>
        <dbReference type="ARBA" id="ARBA00023277"/>
    </source>
</evidence>
<dbReference type="InterPro" id="IPR022963">
    <property type="entry name" value="Galactokinase_bac"/>
</dbReference>
<evidence type="ECO:0000256" key="12">
    <source>
        <dbReference type="NCBIfam" id="TIGR00131"/>
    </source>
</evidence>
<dbReference type="InterPro" id="IPR006203">
    <property type="entry name" value="GHMP_knse_ATP-bd_CS"/>
</dbReference>
<sequence>MPTATAESIPDHIASLFKKQFHETPLIVRSPGRVNLIGEHTDYNEGFVLPASIDKAAYVAITPRTDDQFHWIAADLKDELIGDIHSLQKSSKGWPNYLMGVTQQLLKAGHKVKGFNCVFSGDVPIGAGMSSSAALECAVAFSLNELFHLKISKVDLVKLCQKAENEFVGVKSGIMDQFASMFGKKDHVIRLDCRSLEYEYFPFKMQDIRIVLCDTQVKHSLVTSEYNTRRAQCEAGVKLLQQYAPEIQSLRDVELSLLEQHRMEMDPVVYNRCLYVVEENARLLEATEDLQRGDMASFGNRMYLTHYGLRDLYEVSCPELDFLVEFTENEEIVLGSRMMGGGFGGCTINLVKEENIDSFYDRITAAYKKGMKKDLKIYTGKIESGTSIISQ</sequence>
<evidence type="ECO:0000256" key="6">
    <source>
        <dbReference type="ARBA" id="ARBA00022777"/>
    </source>
</evidence>
<feature type="binding site" evidence="11">
    <location>
        <position position="226"/>
    </location>
    <ligand>
        <name>substrate</name>
    </ligand>
</feature>
<dbReference type="GO" id="GO:0005829">
    <property type="term" value="C:cytosol"/>
    <property type="evidence" value="ECO:0007669"/>
    <property type="project" value="TreeGrafter"/>
</dbReference>
<dbReference type="GO" id="GO:0004335">
    <property type="term" value="F:galactokinase activity"/>
    <property type="evidence" value="ECO:0007669"/>
    <property type="project" value="UniProtKB-UniRule"/>
</dbReference>
<evidence type="ECO:0000259" key="14">
    <source>
        <dbReference type="Pfam" id="PF08544"/>
    </source>
</evidence>
<comment type="caution">
    <text evidence="11">Lacks conserved residue(s) required for the propagation of feature annotation.</text>
</comment>
<dbReference type="InterPro" id="IPR006204">
    <property type="entry name" value="GHMP_kinase_N_dom"/>
</dbReference>
<comment type="pathway">
    <text evidence="11">Carbohydrate metabolism; galactose metabolism.</text>
</comment>
<dbReference type="HAMAP" id="MF_00246">
    <property type="entry name" value="Galactokinase"/>
    <property type="match status" value="1"/>
</dbReference>
<evidence type="ECO:0000256" key="8">
    <source>
        <dbReference type="ARBA" id="ARBA00022842"/>
    </source>
</evidence>
<dbReference type="Gene3D" id="3.30.70.890">
    <property type="entry name" value="GHMP kinase, C-terminal domain"/>
    <property type="match status" value="1"/>
</dbReference>
<accession>A0A6C0GSK9</accession>
<dbReference type="PRINTS" id="PR00959">
    <property type="entry name" value="MEVGALKINASE"/>
</dbReference>
<protein>
    <recommendedName>
        <fullName evidence="11 12">Galactokinase</fullName>
        <ecNumber evidence="11 12">2.7.1.6</ecNumber>
    </recommendedName>
    <alternativeName>
        <fullName evidence="11">Galactose kinase</fullName>
    </alternativeName>
</protein>
<proteinExistence type="inferred from homology"/>
<dbReference type="RefSeq" id="WP_162446929.1">
    <property type="nucleotide sequence ID" value="NZ_CP048222.1"/>
</dbReference>
<dbReference type="PIRSF" id="PIRSF000530">
    <property type="entry name" value="Galactokinase"/>
    <property type="match status" value="1"/>
</dbReference>
<dbReference type="SUPFAM" id="SSF54211">
    <property type="entry name" value="Ribosomal protein S5 domain 2-like"/>
    <property type="match status" value="1"/>
</dbReference>
<dbReference type="EC" id="2.7.1.6" evidence="11 12"/>
<dbReference type="GO" id="GO:0000287">
    <property type="term" value="F:magnesium ion binding"/>
    <property type="evidence" value="ECO:0007669"/>
    <property type="project" value="UniProtKB-UniRule"/>
</dbReference>
<dbReference type="InterPro" id="IPR019539">
    <property type="entry name" value="GalKase_N"/>
</dbReference>
<keyword evidence="5 11" id="KW-0547">Nucleotide-binding</keyword>
<dbReference type="Pfam" id="PF10509">
    <property type="entry name" value="GalKase_gal_bdg"/>
    <property type="match status" value="1"/>
</dbReference>
<dbReference type="InterPro" id="IPR000705">
    <property type="entry name" value="Galactokinase"/>
</dbReference>
<dbReference type="GO" id="GO:0006012">
    <property type="term" value="P:galactose metabolic process"/>
    <property type="evidence" value="ECO:0007669"/>
    <property type="project" value="UniProtKB-UniRule"/>
</dbReference>
<evidence type="ECO:0000259" key="15">
    <source>
        <dbReference type="Pfam" id="PF10509"/>
    </source>
</evidence>
<comment type="catalytic activity">
    <reaction evidence="11">
        <text>alpha-D-galactose + ATP = alpha-D-galactose 1-phosphate + ADP + H(+)</text>
        <dbReference type="Rhea" id="RHEA:13553"/>
        <dbReference type="ChEBI" id="CHEBI:15378"/>
        <dbReference type="ChEBI" id="CHEBI:28061"/>
        <dbReference type="ChEBI" id="CHEBI:30616"/>
        <dbReference type="ChEBI" id="CHEBI:58336"/>
        <dbReference type="ChEBI" id="CHEBI:456216"/>
        <dbReference type="EC" id="2.7.1.6"/>
    </reaction>
</comment>
<feature type="active site" description="Proton acceptor" evidence="11">
    <location>
        <position position="176"/>
    </location>
</feature>
<dbReference type="Pfam" id="PF00288">
    <property type="entry name" value="GHMP_kinases_N"/>
    <property type="match status" value="1"/>
</dbReference>
<dbReference type="NCBIfam" id="NF003705">
    <property type="entry name" value="PRK05322.1"/>
    <property type="match status" value="1"/>
</dbReference>
<keyword evidence="8 11" id="KW-0460">Magnesium</keyword>
<dbReference type="FunFam" id="3.30.230.10:FF:000017">
    <property type="entry name" value="Galactokinase"/>
    <property type="match status" value="1"/>
</dbReference>
<dbReference type="NCBIfam" id="TIGR00131">
    <property type="entry name" value="gal_kin"/>
    <property type="match status" value="1"/>
</dbReference>
<dbReference type="Pfam" id="PF08544">
    <property type="entry name" value="GHMP_kinases_C"/>
    <property type="match status" value="1"/>
</dbReference>
<feature type="domain" description="GHMP kinase C-terminal" evidence="14">
    <location>
        <begin position="288"/>
        <end position="368"/>
    </location>
</feature>
<feature type="binding site" evidence="11">
    <location>
        <begin position="39"/>
        <end position="42"/>
    </location>
    <ligand>
        <name>substrate</name>
    </ligand>
</feature>
<evidence type="ECO:0000256" key="5">
    <source>
        <dbReference type="ARBA" id="ARBA00022741"/>
    </source>
</evidence>
<keyword evidence="6 11" id="KW-0418">Kinase</keyword>
<feature type="binding site" evidence="11">
    <location>
        <position position="132"/>
    </location>
    <ligand>
        <name>Mg(2+)</name>
        <dbReference type="ChEBI" id="CHEBI:18420"/>
    </ligand>
</feature>
<comment type="similarity">
    <text evidence="1 11">Belongs to the GHMP kinase family. GalK subfamily.</text>
</comment>
<dbReference type="InterPro" id="IPR036554">
    <property type="entry name" value="GHMP_kinase_C_sf"/>
</dbReference>
<evidence type="ECO:0000256" key="4">
    <source>
        <dbReference type="ARBA" id="ARBA00022723"/>
    </source>
</evidence>
<dbReference type="PRINTS" id="PR00473">
    <property type="entry name" value="GALCTOKINASE"/>
</dbReference>
<reference evidence="16 17" key="1">
    <citation type="submission" date="2020-01" db="EMBL/GenBank/DDBJ databases">
        <authorList>
            <person name="Kim M.K."/>
        </authorList>
    </citation>
    <scope>NUCLEOTIDE SEQUENCE [LARGE SCALE GENOMIC DNA]</scope>
    <source>
        <strain evidence="16 17">172606-1</strain>
    </source>
</reference>
<dbReference type="Gene3D" id="3.30.230.10">
    <property type="match status" value="1"/>
</dbReference>
<dbReference type="FunFam" id="3.30.70.890:FF:000001">
    <property type="entry name" value="Galactokinase"/>
    <property type="match status" value="1"/>
</dbReference>
<dbReference type="PANTHER" id="PTHR10457">
    <property type="entry name" value="MEVALONATE KINASE/GALACTOKINASE"/>
    <property type="match status" value="1"/>
</dbReference>
<name>A0A6C0GSK9_9BACT</name>
<comment type="function">
    <text evidence="11">Catalyzes the transfer of the gamma-phosphate of ATP to D-galactose to form alpha-D-galactose-1-phosphate (Gal-1-P).</text>
</comment>
<keyword evidence="17" id="KW-1185">Reference proteome</keyword>
<dbReference type="AlphaFoldDB" id="A0A6C0GSK9"/>
<dbReference type="UniPathway" id="UPA00214"/>
<keyword evidence="3 11" id="KW-0808">Transferase</keyword>
<evidence type="ECO:0000256" key="9">
    <source>
        <dbReference type="ARBA" id="ARBA00023144"/>
    </source>
</evidence>
<keyword evidence="2 11" id="KW-0963">Cytoplasm</keyword>